<evidence type="ECO:0000259" key="4">
    <source>
        <dbReference type="PROSITE" id="PS50085"/>
    </source>
</evidence>
<dbReference type="InterPro" id="IPR035974">
    <property type="entry name" value="Rap/Ran-GAP_sf"/>
</dbReference>
<dbReference type="Gene3D" id="6.10.140.210">
    <property type="match status" value="1"/>
</dbReference>
<evidence type="ECO:0000256" key="1">
    <source>
        <dbReference type="ARBA" id="ARBA00022468"/>
    </source>
</evidence>
<dbReference type="SUPFAM" id="SSF111347">
    <property type="entry name" value="Rap/Ran-GAP"/>
    <property type="match status" value="1"/>
</dbReference>
<feature type="region of interest" description="Disordered" evidence="3">
    <location>
        <begin position="210"/>
        <end position="239"/>
    </location>
</feature>
<evidence type="ECO:0000256" key="2">
    <source>
        <dbReference type="SAM" id="Coils"/>
    </source>
</evidence>
<dbReference type="PROSITE" id="PS50085">
    <property type="entry name" value="RAPGAP"/>
    <property type="match status" value="1"/>
</dbReference>
<evidence type="ECO:0000256" key="3">
    <source>
        <dbReference type="SAM" id="MobiDB-lite"/>
    </source>
</evidence>
<dbReference type="FunFam" id="3.40.50.11210:FF:000001">
    <property type="entry name" value="Ral GTPase-activating protein subunit alpha-1 isoform 1"/>
    <property type="match status" value="1"/>
</dbReference>
<feature type="region of interest" description="Disordered" evidence="3">
    <location>
        <begin position="922"/>
        <end position="968"/>
    </location>
</feature>
<dbReference type="AlphaFoldDB" id="A0A914EDX0"/>
<reference evidence="6" key="1">
    <citation type="submission" date="2022-11" db="UniProtKB">
        <authorList>
            <consortium name="WormBaseParasite"/>
        </authorList>
    </citation>
    <scope>IDENTIFICATION</scope>
</reference>
<feature type="compositionally biased region" description="Basic and acidic residues" evidence="3">
    <location>
        <begin position="1075"/>
        <end position="1086"/>
    </location>
</feature>
<proteinExistence type="predicted"/>
<dbReference type="PANTHER" id="PTHR15711">
    <property type="entry name" value="RAP GTPASE-ACTIVATING PROTEIN"/>
    <property type="match status" value="1"/>
</dbReference>
<sequence>MWTSIALSEEEEKRRRHQQGCDFSNSTAAFSVLPSTSSSTSSPSTSSEIFRKRETFSSDEADAEVSALFQKPPQQSEPPPFPHVHDQDTHVKLRQNGTTRIRLRQKAIDNSNKLFREHRLSDNLQHRLSDNLQDIGMEKRYSTAVSGFGGAFPTVVYRSMRRPASVANRTRTKHMRLSDVFEQYQQTEAQQPEPIKTRIRVTQSEVDPRRRISVAPPLVKITDENEDIPSELSPGTHQNDLNRQMTIAAFHLLTAQRQQREAERQQEQQRQQRFPQQLHHSGTEKSITSSVMNFLFGRRRTSSLRQVGSSRLSLPNHFMSKSGEDFMEGRSAIDGFEYKNAIEGSFASTRRLENRLTCETIKDVLSRPGPYPQIVLPAKGGYWMDGVSSCTINIDDELIVGQNRTMSNSCARFKLETDDTSHCYRRFFIGREHHNFFGLDPNLGPLILSVRTEVVSSQDHFRIILRSRHGTIHEIVPSSALADKPSASRMAKLLCDEISTERFHPVAFPGGSELILQYDEHVLTNTYKFGVIYHKFGQTNESELFSNASTSPAFDEFLEILGDRVALKDFDGYRGGLDTNYGQTGTESVYTRCRQKEIMFHVSTMLPFTVGDSQQLQRKRHIGNDIVAIVFQEENTPFSPDMIASNFLHAYIVVQPIDAGTDRLRYRVSVTARDDVPFFGPTLPAPSIFRKGKDFRNFLLTKLINSENAAYKAEKFAKLAERTRISLLDALYGNLRERAQFYGMAFLESTEQDRTSSNGSTKDGSLGLFHSVKKALSGRSRSISQDIASPNRMSTASIGDQPITSPFTNRSYSNGSGSAETSTIGSALNGHQRRFFNHSNNNPAMSQSVLQTTNNRMSGIVHSPSSSTSSGGSNEAVASEANNYGFSHIYQNTNEHENNGARMSPSYPQRLTGGARQIIISRNPSLKSNEFTQQEEEKTRPATNGSHEWDMSSMDNESGEHDSDTGMESMSSTELQHSIDGKHLRNGSNHRISCGFCLEDSNERDQKRLDELVRDVERLKFEKTDLLRQNVTCKTDIKKLKQRQSSLAQELDRANEEVVRLRRMLKRPSNGSSSAEEHNTIVQLRTDRPMVHDEDYISLRRPISP</sequence>
<organism evidence="5 6">
    <name type="scientific">Acrobeloides nanus</name>
    <dbReference type="NCBI Taxonomy" id="290746"/>
    <lineage>
        <taxon>Eukaryota</taxon>
        <taxon>Metazoa</taxon>
        <taxon>Ecdysozoa</taxon>
        <taxon>Nematoda</taxon>
        <taxon>Chromadorea</taxon>
        <taxon>Rhabditida</taxon>
        <taxon>Tylenchina</taxon>
        <taxon>Cephalobomorpha</taxon>
        <taxon>Cephaloboidea</taxon>
        <taxon>Cephalobidae</taxon>
        <taxon>Acrobeloides</taxon>
    </lineage>
</organism>
<feature type="region of interest" description="Disordered" evidence="3">
    <location>
        <begin position="780"/>
        <end position="824"/>
    </location>
</feature>
<feature type="region of interest" description="Disordered" evidence="3">
    <location>
        <begin position="1"/>
        <end position="56"/>
    </location>
</feature>
<dbReference type="GO" id="GO:0005737">
    <property type="term" value="C:cytoplasm"/>
    <property type="evidence" value="ECO:0007669"/>
    <property type="project" value="TreeGrafter"/>
</dbReference>
<name>A0A914EDX0_9BILA</name>
<feature type="coiled-coil region" evidence="2">
    <location>
        <begin position="1002"/>
        <end position="1064"/>
    </location>
</feature>
<dbReference type="Proteomes" id="UP000887540">
    <property type="component" value="Unplaced"/>
</dbReference>
<keyword evidence="1" id="KW-0343">GTPase activation</keyword>
<keyword evidence="2" id="KW-0175">Coiled coil</keyword>
<dbReference type="GO" id="GO:0051056">
    <property type="term" value="P:regulation of small GTPase mediated signal transduction"/>
    <property type="evidence" value="ECO:0007669"/>
    <property type="project" value="InterPro"/>
</dbReference>
<feature type="region of interest" description="Disordered" evidence="3">
    <location>
        <begin position="256"/>
        <end position="285"/>
    </location>
</feature>
<dbReference type="InterPro" id="IPR000331">
    <property type="entry name" value="Rap/Ran_GAP_dom"/>
</dbReference>
<keyword evidence="5" id="KW-1185">Reference proteome</keyword>
<feature type="domain" description="Rap-GAP" evidence="4">
    <location>
        <begin position="515"/>
        <end position="731"/>
    </location>
</feature>
<feature type="compositionally biased region" description="Polar residues" evidence="3">
    <location>
        <begin position="922"/>
        <end position="932"/>
    </location>
</feature>
<accession>A0A914EDX0</accession>
<feature type="compositionally biased region" description="Low complexity" evidence="3">
    <location>
        <begin position="268"/>
        <end position="277"/>
    </location>
</feature>
<feature type="compositionally biased region" description="Basic and acidic residues" evidence="3">
    <location>
        <begin position="258"/>
        <end position="267"/>
    </location>
</feature>
<dbReference type="WBParaSite" id="ACRNAN_scaffold709.g14483.t1">
    <property type="protein sequence ID" value="ACRNAN_scaffold709.g14483.t1"/>
    <property type="gene ID" value="ACRNAN_scaffold709.g14483"/>
</dbReference>
<evidence type="ECO:0000313" key="5">
    <source>
        <dbReference type="Proteomes" id="UP000887540"/>
    </source>
</evidence>
<evidence type="ECO:0000313" key="6">
    <source>
        <dbReference type="WBParaSite" id="ACRNAN_scaffold709.g14483.t1"/>
    </source>
</evidence>
<dbReference type="InterPro" id="IPR050989">
    <property type="entry name" value="Rap1_Ran_GAP"/>
</dbReference>
<protein>
    <submittedName>
        <fullName evidence="6">Rap-GAP domain-containing protein</fullName>
    </submittedName>
</protein>
<dbReference type="Pfam" id="PF21022">
    <property type="entry name" value="Rap-GAP_dimer"/>
    <property type="match status" value="1"/>
</dbReference>
<feature type="compositionally biased region" description="Low complexity" evidence="3">
    <location>
        <begin position="34"/>
        <end position="47"/>
    </location>
</feature>
<dbReference type="PANTHER" id="PTHR15711:SF32">
    <property type="entry name" value="RAP GTPASE ACTIVATING PROTEIN 1, ISOFORM H"/>
    <property type="match status" value="1"/>
</dbReference>
<dbReference type="Gene3D" id="3.40.50.11210">
    <property type="entry name" value="Rap/Ran-GAP"/>
    <property type="match status" value="1"/>
</dbReference>
<dbReference type="GO" id="GO:0005096">
    <property type="term" value="F:GTPase activator activity"/>
    <property type="evidence" value="ECO:0007669"/>
    <property type="project" value="UniProtKB-KW"/>
</dbReference>
<dbReference type="Pfam" id="PF02145">
    <property type="entry name" value="Rap_GAP"/>
    <property type="match status" value="1"/>
</dbReference>
<feature type="region of interest" description="Disordered" evidence="3">
    <location>
        <begin position="1066"/>
        <end position="1086"/>
    </location>
</feature>